<reference evidence="4 5" key="1">
    <citation type="submission" date="2020-05" db="EMBL/GenBank/DDBJ databases">
        <title>Identification and distribution of gene clusters putatively required for synthesis of sphingolipid metabolism inhibitors in phylogenetically diverse species of the filamentous fungus Fusarium.</title>
        <authorList>
            <person name="Kim H.-S."/>
            <person name="Busman M."/>
            <person name="Brown D.W."/>
            <person name="Divon H."/>
            <person name="Uhlig S."/>
            <person name="Proctor R.H."/>
        </authorList>
    </citation>
    <scope>NUCLEOTIDE SEQUENCE [LARGE SCALE GENOMIC DNA]</scope>
    <source>
        <strain evidence="4 5">NRRL 25311</strain>
    </source>
</reference>
<dbReference type="GO" id="GO:0004497">
    <property type="term" value="F:monooxygenase activity"/>
    <property type="evidence" value="ECO:0007669"/>
    <property type="project" value="UniProtKB-KW"/>
</dbReference>
<organism evidence="4 5">
    <name type="scientific">Fusarium denticulatum</name>
    <dbReference type="NCBI Taxonomy" id="48507"/>
    <lineage>
        <taxon>Eukaryota</taxon>
        <taxon>Fungi</taxon>
        <taxon>Dikarya</taxon>
        <taxon>Ascomycota</taxon>
        <taxon>Pezizomycotina</taxon>
        <taxon>Sordariomycetes</taxon>
        <taxon>Hypocreomycetidae</taxon>
        <taxon>Hypocreales</taxon>
        <taxon>Nectriaceae</taxon>
        <taxon>Fusarium</taxon>
        <taxon>Fusarium fujikuroi species complex</taxon>
    </lineage>
</organism>
<dbReference type="InterPro" id="IPR036188">
    <property type="entry name" value="FAD/NAD-bd_sf"/>
</dbReference>
<keyword evidence="2" id="KW-0521">NADP</keyword>
<dbReference type="InterPro" id="IPR002347">
    <property type="entry name" value="SDR_fam"/>
</dbReference>
<comment type="similarity">
    <text evidence="1">Belongs to the short-chain dehydrogenases/reductases (SDR) family.</text>
</comment>
<dbReference type="SUPFAM" id="SSF51905">
    <property type="entry name" value="FAD/NAD(P)-binding domain"/>
    <property type="match status" value="3"/>
</dbReference>
<evidence type="ECO:0000313" key="4">
    <source>
        <dbReference type="EMBL" id="KAF5683417.1"/>
    </source>
</evidence>
<keyword evidence="4" id="KW-0503">Monooxygenase</keyword>
<name>A0A8H5X192_9HYPO</name>
<dbReference type="PANTHER" id="PTHR43008">
    <property type="entry name" value="BENZIL REDUCTASE"/>
    <property type="match status" value="1"/>
</dbReference>
<evidence type="ECO:0000256" key="1">
    <source>
        <dbReference type="ARBA" id="ARBA00006484"/>
    </source>
</evidence>
<evidence type="ECO:0000256" key="2">
    <source>
        <dbReference type="ARBA" id="ARBA00022857"/>
    </source>
</evidence>
<dbReference type="InterPro" id="IPR036291">
    <property type="entry name" value="NAD(P)-bd_dom_sf"/>
</dbReference>
<evidence type="ECO:0000313" key="5">
    <source>
        <dbReference type="Proteomes" id="UP000562682"/>
    </source>
</evidence>
<accession>A0A8H5X192</accession>
<dbReference type="GO" id="GO:0050664">
    <property type="term" value="F:oxidoreductase activity, acting on NAD(P)H, oxygen as acceptor"/>
    <property type="evidence" value="ECO:0007669"/>
    <property type="project" value="TreeGrafter"/>
</dbReference>
<dbReference type="Gene3D" id="3.50.50.60">
    <property type="entry name" value="FAD/NAD(P)-binding domain"/>
    <property type="match status" value="1"/>
</dbReference>
<dbReference type="PRINTS" id="PR00081">
    <property type="entry name" value="GDHRDH"/>
</dbReference>
<sequence>MADIKLHNVRPMFELRGRNYIVTGGLGGIGFAAVRSLCELGANVAVLDIQAKSKDVFSSIQDEFGTKVYYFQTDVTKLDSLNAGVDQAIEALGSLDGCLPCAGINCNKPFVDQSWDDFTRIQEINVRGTYFTVQRVVKQLIKQGTAGSIVMMASQCAHIAIPGCRMSSYNASKGGVLMLTKALGVELAKHNIRVNSISPGYVDSQMFRDVLATQSERDAKQPYQAPPLRRLSDPNDLTPAIVYLFSDASRHITATDIKITESYDLVVIGSGWFGLGASKAYIETHPDEKVAILEANDSIGGTWSANRLYPGLKSNNMIGTYEFPDFPMSKDIYGVEESDHIPGKVLHKYLTDYARNHGILERTQFNSTVGQVEQTSDDGWKLTVTSPQGERQIKAKRIVVATGLTSTPNMPYFEGSESFGKPLFHAKEFYSRADEVKDVKNAIVVGGAKSAYDVAYAMVDAGAQVDLIIKPETNGPVWIAPRWVTPLKARIDKTLTVRFMTWFAPCPWGHEDGFGGIRRFLHGTAVGRMIVRSFWRSMGNDVLNQINYDNHPETKKLKPWYDVFWIGSGLSILNFNKDFFDLVRDGNIRVHIDNVKRLEPGQVLLESGKKLKADSIICSTGWKKESLVKFSNLGEHAFGLPFGPKEQAQLNSEFDARVKKQFPQLKQQPKLRSPPRPNAEPLRNYRFIVPPAFLSKRNIAFAGMISSVTTAVCASMQGVWISAYFDNKLVRESKSQEDITNEVMMHTQWGKWRYPAGYGASLPDFVFEGVPYVDMLLKDLGVKNRRKPSFYAELTSPYTPQDYNGVMDEYRKRVQAK</sequence>
<comment type="caution">
    <text evidence="4">The sequence shown here is derived from an EMBL/GenBank/DDBJ whole genome shotgun (WGS) entry which is preliminary data.</text>
</comment>
<protein>
    <submittedName>
        <fullName evidence="4">Dimethylaniline monooxygenase</fullName>
    </submittedName>
</protein>
<keyword evidence="3" id="KW-0560">Oxidoreductase</keyword>
<dbReference type="Pfam" id="PF13561">
    <property type="entry name" value="adh_short_C2"/>
    <property type="match status" value="1"/>
</dbReference>
<dbReference type="SUPFAM" id="SSF51735">
    <property type="entry name" value="NAD(P)-binding Rossmann-fold domains"/>
    <property type="match status" value="1"/>
</dbReference>
<keyword evidence="5" id="KW-1185">Reference proteome</keyword>
<dbReference type="Gene3D" id="3.40.50.720">
    <property type="entry name" value="NAD(P)-binding Rossmann-like Domain"/>
    <property type="match status" value="1"/>
</dbReference>
<gene>
    <name evidence="4" type="ORF">FDENT_7236</name>
</gene>
<dbReference type="FunFam" id="3.40.50.720:FF:000084">
    <property type="entry name" value="Short-chain dehydrogenase reductase"/>
    <property type="match status" value="1"/>
</dbReference>
<dbReference type="EMBL" id="JAAOAK010000196">
    <property type="protein sequence ID" value="KAF5683417.1"/>
    <property type="molecule type" value="Genomic_DNA"/>
</dbReference>
<dbReference type="Pfam" id="PF13738">
    <property type="entry name" value="Pyr_redox_3"/>
    <property type="match status" value="1"/>
</dbReference>
<dbReference type="AlphaFoldDB" id="A0A8H5X192"/>
<dbReference type="PANTHER" id="PTHR43008:SF4">
    <property type="entry name" value="CHAIN DEHYDROGENASE, PUTATIVE (AFU_ORTHOLOGUE AFUA_4G08710)-RELATED"/>
    <property type="match status" value="1"/>
</dbReference>
<dbReference type="GO" id="GO:0016616">
    <property type="term" value="F:oxidoreductase activity, acting on the CH-OH group of donors, NAD or NADP as acceptor"/>
    <property type="evidence" value="ECO:0007669"/>
    <property type="project" value="UniProtKB-ARBA"/>
</dbReference>
<proteinExistence type="inferred from homology"/>
<evidence type="ECO:0000256" key="3">
    <source>
        <dbReference type="ARBA" id="ARBA00023002"/>
    </source>
</evidence>
<dbReference type="Proteomes" id="UP000562682">
    <property type="component" value="Unassembled WGS sequence"/>
</dbReference>